<keyword evidence="5 6" id="KW-0472">Membrane</keyword>
<dbReference type="Pfam" id="PF10197">
    <property type="entry name" value="Cir_N"/>
    <property type="match status" value="1"/>
</dbReference>
<evidence type="ECO:0000259" key="9">
    <source>
        <dbReference type="SMART" id="SM01083"/>
    </source>
</evidence>
<comment type="similarity">
    <text evidence="2 6">Belongs to the TMC family.</text>
</comment>
<protein>
    <recommendedName>
        <fullName evidence="6">Transmembrane channel-like protein</fullName>
    </recommendedName>
</protein>
<comment type="subcellular location">
    <subcellularLocation>
        <location evidence="1 6">Membrane</location>
        <topology evidence="1 6">Multi-pass membrane protein</topology>
    </subcellularLocation>
</comment>
<feature type="compositionally biased region" description="Basic and acidic residues" evidence="8">
    <location>
        <begin position="809"/>
        <end position="824"/>
    </location>
</feature>
<keyword evidence="4 6" id="KW-1133">Transmembrane helix</keyword>
<feature type="transmembrane region" description="Helical" evidence="6">
    <location>
        <begin position="256"/>
        <end position="274"/>
    </location>
</feature>
<feature type="coiled-coil region" evidence="7">
    <location>
        <begin position="657"/>
        <end position="688"/>
    </location>
</feature>
<dbReference type="InterPro" id="IPR012496">
    <property type="entry name" value="TMC_dom"/>
</dbReference>
<gene>
    <name evidence="10" type="primary">TMC7</name>
    <name evidence="10" type="ORF">L345_03532</name>
</gene>
<feature type="transmembrane region" description="Helical" evidence="6">
    <location>
        <begin position="157"/>
        <end position="178"/>
    </location>
</feature>
<evidence type="ECO:0000256" key="1">
    <source>
        <dbReference type="ARBA" id="ARBA00004141"/>
    </source>
</evidence>
<evidence type="ECO:0000256" key="6">
    <source>
        <dbReference type="RuleBase" id="RU310713"/>
    </source>
</evidence>
<feature type="compositionally biased region" description="Basic and acidic residues" evidence="8">
    <location>
        <begin position="899"/>
        <end position="908"/>
    </location>
</feature>
<feature type="transmembrane region" description="Helical" evidence="6">
    <location>
        <begin position="443"/>
        <end position="464"/>
    </location>
</feature>
<dbReference type="PANTHER" id="PTHR23302:SF45">
    <property type="entry name" value="TRANSMEMBRANE CHANNEL-LIKE PROTEIN 4"/>
    <property type="match status" value="1"/>
</dbReference>
<feature type="transmembrane region" description="Helical" evidence="6">
    <location>
        <begin position="484"/>
        <end position="509"/>
    </location>
</feature>
<dbReference type="GO" id="GO:0005886">
    <property type="term" value="C:plasma membrane"/>
    <property type="evidence" value="ECO:0007669"/>
    <property type="project" value="InterPro"/>
</dbReference>
<name>V8P7W7_OPHHA</name>
<keyword evidence="7" id="KW-0175">Coiled coil</keyword>
<organism evidence="10 11">
    <name type="scientific">Ophiophagus hannah</name>
    <name type="common">King cobra</name>
    <name type="synonym">Naja hannah</name>
    <dbReference type="NCBI Taxonomy" id="8665"/>
    <lineage>
        <taxon>Eukaryota</taxon>
        <taxon>Metazoa</taxon>
        <taxon>Chordata</taxon>
        <taxon>Craniata</taxon>
        <taxon>Vertebrata</taxon>
        <taxon>Euteleostomi</taxon>
        <taxon>Lepidosauria</taxon>
        <taxon>Squamata</taxon>
        <taxon>Bifurcata</taxon>
        <taxon>Unidentata</taxon>
        <taxon>Episquamata</taxon>
        <taxon>Toxicofera</taxon>
        <taxon>Serpentes</taxon>
        <taxon>Colubroidea</taxon>
        <taxon>Elapidae</taxon>
        <taxon>Elapinae</taxon>
        <taxon>Ophiophagus</taxon>
    </lineage>
</organism>
<keyword evidence="3 6" id="KW-0812">Transmembrane</keyword>
<feature type="region of interest" description="Disordered" evidence="8">
    <location>
        <begin position="780"/>
        <end position="908"/>
    </location>
</feature>
<dbReference type="EMBL" id="AZIM01000507">
    <property type="protein sequence ID" value="ETE70649.1"/>
    <property type="molecule type" value="Genomic_DNA"/>
</dbReference>
<feature type="transmembrane region" description="Helical" evidence="6">
    <location>
        <begin position="396"/>
        <end position="417"/>
    </location>
</feature>
<keyword evidence="11" id="KW-1185">Reference proteome</keyword>
<evidence type="ECO:0000256" key="3">
    <source>
        <dbReference type="ARBA" id="ARBA00022692"/>
    </source>
</evidence>
<dbReference type="InterPro" id="IPR038900">
    <property type="entry name" value="TMC"/>
</dbReference>
<dbReference type="AlphaFoldDB" id="V8P7W7"/>
<evidence type="ECO:0000256" key="8">
    <source>
        <dbReference type="SAM" id="MobiDB-lite"/>
    </source>
</evidence>
<feature type="compositionally biased region" description="Basic and acidic residues" evidence="8">
    <location>
        <begin position="844"/>
        <end position="859"/>
    </location>
</feature>
<feature type="transmembrane region" description="Helical" evidence="6">
    <location>
        <begin position="354"/>
        <end position="376"/>
    </location>
</feature>
<dbReference type="Pfam" id="PF07810">
    <property type="entry name" value="TMC"/>
    <property type="match status" value="1"/>
</dbReference>
<dbReference type="GO" id="GO:0008381">
    <property type="term" value="F:mechanosensitive monoatomic ion channel activity"/>
    <property type="evidence" value="ECO:0007669"/>
    <property type="project" value="TreeGrafter"/>
</dbReference>
<dbReference type="PANTHER" id="PTHR23302">
    <property type="entry name" value="TRANSMEMBRANE CHANNEL-RELATED"/>
    <property type="match status" value="1"/>
</dbReference>
<sequence>MEEDFRESNLRSQEEETGSGGEHQVSPSLFLQLPSNQTLRFRGKKAAAWEAAWEGASVPIEDPHGLVPETLLEEGEDSRLLKEMPLCLDEKRKLRMLQKQAVKQLSGWQLWRIEKLKILRRLQSQASIAISSSKLWRGTLHHIEGHFGTGIQSYFNFLRFLVLLNFVASLLVVGFVIAPNAAFEALQLNWTSQVNSSLVKALCQKYNPIPQGLVSYFSYIMDLLSGKGFIEQTYLFYGYYPNMAVRFVNFAYDIPLAYLLTTFFYLLFCLVWIVRRSILCLKQSLVSEDTSLASYSNKVFAGWDFSLMQDNMVQLKHKSIRYELRMDLEEASFRKHQAELTTSQRVGLYVLRSLINILVLLFLGVSFYCIYLAVNYSQEKMGKADSPDKSQYLLELLNVVLRFASLIVVLVTLWGQITCNGNPQNSKCRNCGYNNHLHPVREIVVLCGRMLVTYWPSCLLLKWWGEQEFMVPDNILGLVYGQTLCWTGALFCPLLPVLNTIKYIVVFYMKKVIQQQLQSVITSLPPSKACGPFRDQSTMWNVVSHAVSELPAGPQNFLRFVGSVAFSAPLFLLLSVFMFYLKALASSYGSRIKSLKGQLCLEGQDKFFLVKQISELSQNTLDGSVPLGESDTETVNCLWKSGMNILPKKSWHVRNKDNVARVRRDEAEAELQRQKREARVLLAEQEARTEFLRKKARLSDAGGDKSGSDLVSLDSKKHSGHLNLFQGLQEGGNKEYEEEKKQEKERKEKALGILTYLGQSAAESQTSIPWYQELPDRSKATAKDEKLKGRLDPLAEMGKHLYKKKCSHKKEEKKEKGKPKRNESKGNLALRPPSSSLSCSLEQLRQERLQRERAERARTESLLAQRSGMGPRREEEEEMDERKRGYNSQFNPQLARQRAVKDSRIEWV</sequence>
<feature type="compositionally biased region" description="Basic and acidic residues" evidence="8">
    <location>
        <begin position="732"/>
        <end position="744"/>
    </location>
</feature>
<evidence type="ECO:0000256" key="5">
    <source>
        <dbReference type="ARBA" id="ARBA00023136"/>
    </source>
</evidence>
<feature type="region of interest" description="Disordered" evidence="8">
    <location>
        <begin position="1"/>
        <end position="28"/>
    </location>
</feature>
<feature type="region of interest" description="Disordered" evidence="8">
    <location>
        <begin position="721"/>
        <end position="744"/>
    </location>
</feature>
<evidence type="ECO:0000313" key="11">
    <source>
        <dbReference type="Proteomes" id="UP000018936"/>
    </source>
</evidence>
<evidence type="ECO:0000256" key="7">
    <source>
        <dbReference type="SAM" id="Coils"/>
    </source>
</evidence>
<feature type="compositionally biased region" description="Basic and acidic residues" evidence="8">
    <location>
        <begin position="1"/>
        <end position="14"/>
    </location>
</feature>
<evidence type="ECO:0000256" key="2">
    <source>
        <dbReference type="ARBA" id="ARBA00006510"/>
    </source>
</evidence>
<feature type="transmembrane region" description="Helical" evidence="6">
    <location>
        <begin position="557"/>
        <end position="581"/>
    </location>
</feature>
<evidence type="ECO:0000256" key="4">
    <source>
        <dbReference type="ARBA" id="ARBA00022989"/>
    </source>
</evidence>
<feature type="domain" description="CBF1-interacting co-repressor CIR N-terminal" evidence="9">
    <location>
        <begin position="650"/>
        <end position="686"/>
    </location>
</feature>
<dbReference type="InterPro" id="IPR019339">
    <property type="entry name" value="CIR_N_dom"/>
</dbReference>
<feature type="compositionally biased region" description="Low complexity" evidence="8">
    <location>
        <begin position="828"/>
        <end position="843"/>
    </location>
</feature>
<comment type="caution">
    <text evidence="10">The sequence shown here is derived from an EMBL/GenBank/DDBJ whole genome shotgun (WGS) entry which is preliminary data.</text>
</comment>
<proteinExistence type="inferred from homology"/>
<feature type="compositionally biased region" description="Basic and acidic residues" evidence="8">
    <location>
        <begin position="780"/>
        <end position="799"/>
    </location>
</feature>
<evidence type="ECO:0000313" key="10">
    <source>
        <dbReference type="EMBL" id="ETE70649.1"/>
    </source>
</evidence>
<dbReference type="SMART" id="SM01083">
    <property type="entry name" value="Cir_N"/>
    <property type="match status" value="1"/>
</dbReference>
<dbReference type="OrthoDB" id="1936208at2759"/>
<reference evidence="10 11" key="1">
    <citation type="journal article" date="2013" name="Proc. Natl. Acad. Sci. U.S.A.">
        <title>The king cobra genome reveals dynamic gene evolution and adaptation in the snake venom system.</title>
        <authorList>
            <person name="Vonk F.J."/>
            <person name="Casewell N.R."/>
            <person name="Henkel C.V."/>
            <person name="Heimberg A.M."/>
            <person name="Jansen H.J."/>
            <person name="McCleary R.J."/>
            <person name="Kerkkamp H.M."/>
            <person name="Vos R.A."/>
            <person name="Guerreiro I."/>
            <person name="Calvete J.J."/>
            <person name="Wuster W."/>
            <person name="Woods A.E."/>
            <person name="Logan J.M."/>
            <person name="Harrison R.A."/>
            <person name="Castoe T.A."/>
            <person name="de Koning A.P."/>
            <person name="Pollock D.D."/>
            <person name="Yandell M."/>
            <person name="Calderon D."/>
            <person name="Renjifo C."/>
            <person name="Currier R.B."/>
            <person name="Salgado D."/>
            <person name="Pla D."/>
            <person name="Sanz L."/>
            <person name="Hyder A.S."/>
            <person name="Ribeiro J.M."/>
            <person name="Arntzen J.W."/>
            <person name="van den Thillart G.E."/>
            <person name="Boetzer M."/>
            <person name="Pirovano W."/>
            <person name="Dirks R.P."/>
            <person name="Spaink H.P."/>
            <person name="Duboule D."/>
            <person name="McGlinn E."/>
            <person name="Kini R.M."/>
            <person name="Richardson M.K."/>
        </authorList>
    </citation>
    <scope>NUCLEOTIDE SEQUENCE</scope>
    <source>
        <tissue evidence="10">Blood</tissue>
    </source>
</reference>
<accession>V8P7W7</accession>
<dbReference type="Proteomes" id="UP000018936">
    <property type="component" value="Unassembled WGS sequence"/>
</dbReference>